<proteinExistence type="predicted"/>
<feature type="region of interest" description="Disordered" evidence="1">
    <location>
        <begin position="35"/>
        <end position="55"/>
    </location>
</feature>
<dbReference type="Proteomes" id="UP000281677">
    <property type="component" value="Unassembled WGS sequence"/>
</dbReference>
<protein>
    <submittedName>
        <fullName evidence="2">Uncharacterized protein</fullName>
    </submittedName>
</protein>
<feature type="compositionally biased region" description="Gly residues" evidence="1">
    <location>
        <begin position="43"/>
        <end position="52"/>
    </location>
</feature>
<sequence>MATAIGVVGSVLTIFSFVTDLFPDRDTSSAKYRFKIGNDGAQPPGGGGGLSNAGGSKPDVRAWDETIEFLGIEVNDGNKCGEGDTVCDTSLQTREQPTYTLFTANDDAICISVVQTTFPSNEKYARALQIEFPRNWLTLDLTLHRYATVLGNWAYYCAEYYGISQATWYWSDIYVKREDGGSDENVKCSWLDGNGDQPATGVQIHWPDFDSTNGPTPDSAYYCTNNPVLSWRTDSDPSSVIYYSRKRDIFASDPSLATSPAVRRSADSEIELDGRTAASAPVKRQGSSDQFSNRLVKSKFEEQSASEICNAKSSAGPSFVSYAERAFCYMPTKTQYPFCDDVDSGNCWDDETNKVTTKGTFSADSLGGDDTVPAMNFTSTVVWEDKNVM</sequence>
<dbReference type="VEuPathDB" id="FungiDB:BTJ68_10698"/>
<comment type="caution">
    <text evidence="2">The sequence shown here is derived from an EMBL/GenBank/DDBJ whole genome shotgun (WGS) entry which is preliminary data.</text>
</comment>
<dbReference type="AlphaFoldDB" id="A0A3M7IP37"/>
<accession>A0A3M7IP37</accession>
<dbReference type="EMBL" id="QWIT01000256">
    <property type="protein sequence ID" value="RMZ27275.1"/>
    <property type="molecule type" value="Genomic_DNA"/>
</dbReference>
<evidence type="ECO:0000313" key="2">
    <source>
        <dbReference type="EMBL" id="RMZ27275.1"/>
    </source>
</evidence>
<evidence type="ECO:0000256" key="1">
    <source>
        <dbReference type="SAM" id="MobiDB-lite"/>
    </source>
</evidence>
<reference evidence="2 3" key="1">
    <citation type="journal article" date="2018" name="BMC Genomics">
        <title>Genomic evidence for intraspecific hybridization in a clonal and extremely halotolerant yeast.</title>
        <authorList>
            <person name="Gostincar C."/>
            <person name="Stajich J.E."/>
            <person name="Zupancic J."/>
            <person name="Zalar P."/>
            <person name="Gunde-Cimerman N."/>
        </authorList>
    </citation>
    <scope>NUCLEOTIDE SEQUENCE [LARGE SCALE GENOMIC DNA]</scope>
    <source>
        <strain evidence="2 3">EXF-120</strain>
    </source>
</reference>
<dbReference type="OrthoDB" id="5365129at2759"/>
<evidence type="ECO:0000313" key="3">
    <source>
        <dbReference type="Proteomes" id="UP000281677"/>
    </source>
</evidence>
<gene>
    <name evidence="2" type="ORF">D0859_08647</name>
</gene>
<name>A0A3M7IP37_HORWE</name>
<organism evidence="2 3">
    <name type="scientific">Hortaea werneckii</name>
    <name type="common">Black yeast</name>
    <name type="synonym">Cladosporium werneckii</name>
    <dbReference type="NCBI Taxonomy" id="91943"/>
    <lineage>
        <taxon>Eukaryota</taxon>
        <taxon>Fungi</taxon>
        <taxon>Dikarya</taxon>
        <taxon>Ascomycota</taxon>
        <taxon>Pezizomycotina</taxon>
        <taxon>Dothideomycetes</taxon>
        <taxon>Dothideomycetidae</taxon>
        <taxon>Mycosphaerellales</taxon>
        <taxon>Teratosphaeriaceae</taxon>
        <taxon>Hortaea</taxon>
    </lineage>
</organism>